<evidence type="ECO:0000313" key="3">
    <source>
        <dbReference type="Proteomes" id="UP001209854"/>
    </source>
</evidence>
<evidence type="ECO:0008006" key="4">
    <source>
        <dbReference type="Google" id="ProtNLM"/>
    </source>
</evidence>
<comment type="caution">
    <text evidence="2">The sequence shown here is derived from an EMBL/GenBank/DDBJ whole genome shotgun (WGS) entry which is preliminary data.</text>
</comment>
<protein>
    <recommendedName>
        <fullName evidence="4">DUF2541 family protein</fullName>
    </recommendedName>
</protein>
<evidence type="ECO:0000256" key="1">
    <source>
        <dbReference type="SAM" id="SignalP"/>
    </source>
</evidence>
<feature type="chain" id="PRO_5046547201" description="DUF2541 family protein" evidence="1">
    <location>
        <begin position="26"/>
        <end position="138"/>
    </location>
</feature>
<reference evidence="2 3" key="1">
    <citation type="submission" date="2022-10" db="EMBL/GenBank/DDBJ databases">
        <title>High-quality genome sequences of two octocoral-associated bacteria, Endozoicomonas euniceicola EF212 and Endozoicomonas gorgoniicola PS125.</title>
        <authorList>
            <person name="Chiou Y.-J."/>
            <person name="Chen Y.-H."/>
        </authorList>
    </citation>
    <scope>NUCLEOTIDE SEQUENCE [LARGE SCALE GENOMIC DNA]</scope>
    <source>
        <strain evidence="2 3">PS125</strain>
    </source>
</reference>
<sequence>MLSFRYLLSAALLVSTLFVSTLTLAQEENWQTIGSTHVRSTAQMVNIPILKSFQSKNIKAIRFHASKGNIDIHYAKLILNDGDNINVSIQRTVRSGLNSRMIPIEIHGRVIKKVTLFYEVQRTDVVHIDLQAQISPEN</sequence>
<evidence type="ECO:0000313" key="2">
    <source>
        <dbReference type="EMBL" id="MCW7555637.1"/>
    </source>
</evidence>
<keyword evidence="1" id="KW-0732">Signal</keyword>
<keyword evidence="3" id="KW-1185">Reference proteome</keyword>
<dbReference type="EMBL" id="JAPFCC010000001">
    <property type="protein sequence ID" value="MCW7555637.1"/>
    <property type="molecule type" value="Genomic_DNA"/>
</dbReference>
<dbReference type="Proteomes" id="UP001209854">
    <property type="component" value="Unassembled WGS sequence"/>
</dbReference>
<accession>A0ABT3N1X4</accession>
<name>A0ABT3N1X4_9GAMM</name>
<dbReference type="RefSeq" id="WP_262565391.1">
    <property type="nucleotide sequence ID" value="NZ_JAPFCC010000001.1"/>
</dbReference>
<organism evidence="2 3">
    <name type="scientific">Endozoicomonas gorgoniicola</name>
    <dbReference type="NCBI Taxonomy" id="1234144"/>
    <lineage>
        <taxon>Bacteria</taxon>
        <taxon>Pseudomonadati</taxon>
        <taxon>Pseudomonadota</taxon>
        <taxon>Gammaproteobacteria</taxon>
        <taxon>Oceanospirillales</taxon>
        <taxon>Endozoicomonadaceae</taxon>
        <taxon>Endozoicomonas</taxon>
    </lineage>
</organism>
<proteinExistence type="predicted"/>
<feature type="signal peptide" evidence="1">
    <location>
        <begin position="1"/>
        <end position="25"/>
    </location>
</feature>
<gene>
    <name evidence="2" type="ORF">NX722_24025</name>
</gene>